<evidence type="ECO:0000256" key="8">
    <source>
        <dbReference type="ARBA" id="ARBA00022932"/>
    </source>
</evidence>
<dbReference type="Pfam" id="PF00712">
    <property type="entry name" value="DNA_pol3_beta"/>
    <property type="match status" value="1"/>
</dbReference>
<dbReference type="InterPro" id="IPR001001">
    <property type="entry name" value="DNA_polIII_beta"/>
</dbReference>
<dbReference type="STRING" id="112901.SAMN04488500_11320"/>
<keyword evidence="5 10" id="KW-0808">Transferase</keyword>
<comment type="function">
    <text evidence="10">Confers DNA tethering and processivity to DNA polymerases and other proteins. Acts as a clamp, forming a ring around DNA (a reaction catalyzed by the clamp-loading complex) which diffuses in an ATP-independent manner freely and bidirectionally along dsDNA. Initially characterized for its ability to contact the catalytic subunit of DNA polymerase III (Pol III), a complex, multichain enzyme responsible for most of the replicative synthesis in bacteria; Pol III exhibits 3'-5' exonuclease proofreading activity. The beta chain is required for initiation of replication as well as for processivity of DNA replication.</text>
</comment>
<sequence length="376" mass="41701">MKITCAKDQLNHAVQTVQKAVAAKATLPILAGIYLSAQNNKLELQATDYEIGISCAIDAQVDIPGQIVLSGRYFQELVKRLPGETVEIASSTEDRTIKITAGTSQFNLLSLPAEEFPILKPLFDKSDNNNTLIIKDNLLRDLIKRTVFACATEESRPIFTGALLESTETDVRMIATNTHRLALKKSILEKSSDNSNPLKIVIPSKVLNELARLLSSELPVDVNICWEKNRVAFRFENVYLESRIIEGQYPDYNRVIPPQFGTVASINTALFMDAVERVSLMAKDGEYNVIKFQFNADEVIITSNNPDIGKAYETVPIVTEGTEITIAFNAKYVTDILKNIGATELHFSLNTPLSPASIKPVNDDNYTYIITPVRTS</sequence>
<dbReference type="NCBIfam" id="TIGR00663">
    <property type="entry name" value="dnan"/>
    <property type="match status" value="1"/>
</dbReference>
<evidence type="ECO:0000256" key="9">
    <source>
        <dbReference type="ARBA" id="ARBA00023125"/>
    </source>
</evidence>
<evidence type="ECO:0000256" key="1">
    <source>
        <dbReference type="ARBA" id="ARBA00004496"/>
    </source>
</evidence>
<dbReference type="InterPro" id="IPR022637">
    <property type="entry name" value="DNA_polIII_beta_cen"/>
</dbReference>
<evidence type="ECO:0000256" key="7">
    <source>
        <dbReference type="ARBA" id="ARBA00022705"/>
    </source>
</evidence>
<dbReference type="GO" id="GO:0003887">
    <property type="term" value="F:DNA-directed DNA polymerase activity"/>
    <property type="evidence" value="ECO:0007669"/>
    <property type="project" value="UniProtKB-UniRule"/>
</dbReference>
<accession>A0A1W2D2M5</accession>
<dbReference type="InterPro" id="IPR022634">
    <property type="entry name" value="DNA_polIII_beta_N"/>
</dbReference>
<dbReference type="Pfam" id="PF02767">
    <property type="entry name" value="DNA_pol3_beta_2"/>
    <property type="match status" value="1"/>
</dbReference>
<evidence type="ECO:0000259" key="13">
    <source>
        <dbReference type="Pfam" id="PF02768"/>
    </source>
</evidence>
<keyword evidence="15" id="KW-1185">Reference proteome</keyword>
<dbReference type="AlphaFoldDB" id="A0A1W2D2M5"/>
<organism evidence="14 15">
    <name type="scientific">Sporomusa malonica</name>
    <dbReference type="NCBI Taxonomy" id="112901"/>
    <lineage>
        <taxon>Bacteria</taxon>
        <taxon>Bacillati</taxon>
        <taxon>Bacillota</taxon>
        <taxon>Negativicutes</taxon>
        <taxon>Selenomonadales</taxon>
        <taxon>Sporomusaceae</taxon>
        <taxon>Sporomusa</taxon>
    </lineage>
</organism>
<evidence type="ECO:0000256" key="2">
    <source>
        <dbReference type="ARBA" id="ARBA00010752"/>
    </source>
</evidence>
<gene>
    <name evidence="14" type="ORF">SAMN04488500_11320</name>
</gene>
<dbReference type="InterPro" id="IPR022635">
    <property type="entry name" value="DNA_polIII_beta_C"/>
</dbReference>
<keyword evidence="9" id="KW-0238">DNA-binding</keyword>
<keyword evidence="4 10" id="KW-0963">Cytoplasm</keyword>
<evidence type="ECO:0000259" key="11">
    <source>
        <dbReference type="Pfam" id="PF00712"/>
    </source>
</evidence>
<feature type="domain" description="DNA polymerase III beta sliding clamp central" evidence="12">
    <location>
        <begin position="134"/>
        <end position="251"/>
    </location>
</feature>
<evidence type="ECO:0000256" key="10">
    <source>
        <dbReference type="PIRNR" id="PIRNR000804"/>
    </source>
</evidence>
<dbReference type="CDD" id="cd00140">
    <property type="entry name" value="beta_clamp"/>
    <property type="match status" value="1"/>
</dbReference>
<comment type="subunit">
    <text evidence="10">Forms a ring-shaped head-to-tail homodimer around DNA.</text>
</comment>
<evidence type="ECO:0000259" key="12">
    <source>
        <dbReference type="Pfam" id="PF02767"/>
    </source>
</evidence>
<keyword evidence="7 10" id="KW-0235">DNA replication</keyword>
<keyword evidence="8 10" id="KW-0239">DNA-directed DNA polymerase</keyword>
<dbReference type="SMART" id="SM00480">
    <property type="entry name" value="POL3Bc"/>
    <property type="match status" value="1"/>
</dbReference>
<dbReference type="Pfam" id="PF02768">
    <property type="entry name" value="DNA_pol3_beta_3"/>
    <property type="match status" value="1"/>
</dbReference>
<protein>
    <recommendedName>
        <fullName evidence="3 10">Beta sliding clamp</fullName>
    </recommendedName>
</protein>
<dbReference type="GO" id="GO:0003677">
    <property type="term" value="F:DNA binding"/>
    <property type="evidence" value="ECO:0007669"/>
    <property type="project" value="UniProtKB-UniRule"/>
</dbReference>
<dbReference type="InterPro" id="IPR046938">
    <property type="entry name" value="DNA_clamp_sf"/>
</dbReference>
<comment type="similarity">
    <text evidence="2 10">Belongs to the beta sliding clamp family.</text>
</comment>
<dbReference type="EMBL" id="FWXI01000013">
    <property type="protein sequence ID" value="SMC91294.1"/>
    <property type="molecule type" value="Genomic_DNA"/>
</dbReference>
<feature type="domain" description="DNA polymerase III beta sliding clamp N-terminal" evidence="11">
    <location>
        <begin position="1"/>
        <end position="119"/>
    </location>
</feature>
<dbReference type="Gene3D" id="3.10.150.10">
    <property type="entry name" value="DNA Polymerase III, subunit A, domain 2"/>
    <property type="match status" value="1"/>
</dbReference>
<dbReference type="GO" id="GO:0008408">
    <property type="term" value="F:3'-5' exonuclease activity"/>
    <property type="evidence" value="ECO:0007669"/>
    <property type="project" value="InterPro"/>
</dbReference>
<dbReference type="RefSeq" id="WP_084576654.1">
    <property type="nucleotide sequence ID" value="NZ_CP155572.1"/>
</dbReference>
<reference evidence="14 15" key="1">
    <citation type="submission" date="2017-04" db="EMBL/GenBank/DDBJ databases">
        <authorList>
            <person name="Afonso C.L."/>
            <person name="Miller P.J."/>
            <person name="Scott M.A."/>
            <person name="Spackman E."/>
            <person name="Goraichik I."/>
            <person name="Dimitrov K.M."/>
            <person name="Suarez D.L."/>
            <person name="Swayne D.E."/>
        </authorList>
    </citation>
    <scope>NUCLEOTIDE SEQUENCE [LARGE SCALE GENOMIC DNA]</scope>
    <source>
        <strain evidence="14 15">DSM 5090</strain>
    </source>
</reference>
<evidence type="ECO:0000313" key="14">
    <source>
        <dbReference type="EMBL" id="SMC91294.1"/>
    </source>
</evidence>
<dbReference type="OrthoDB" id="8421503at2"/>
<dbReference type="PIRSF" id="PIRSF000804">
    <property type="entry name" value="DNA_pol_III_b"/>
    <property type="match status" value="1"/>
</dbReference>
<dbReference type="SUPFAM" id="SSF55979">
    <property type="entry name" value="DNA clamp"/>
    <property type="match status" value="3"/>
</dbReference>
<dbReference type="PANTHER" id="PTHR30478">
    <property type="entry name" value="DNA POLYMERASE III SUBUNIT BETA"/>
    <property type="match status" value="1"/>
</dbReference>
<evidence type="ECO:0000256" key="6">
    <source>
        <dbReference type="ARBA" id="ARBA00022695"/>
    </source>
</evidence>
<comment type="subcellular location">
    <subcellularLocation>
        <location evidence="1 10">Cytoplasm</location>
    </subcellularLocation>
</comment>
<name>A0A1W2D2M5_9FIRM</name>
<dbReference type="PANTHER" id="PTHR30478:SF0">
    <property type="entry name" value="BETA SLIDING CLAMP"/>
    <property type="match status" value="1"/>
</dbReference>
<dbReference type="GO" id="GO:0006271">
    <property type="term" value="P:DNA strand elongation involved in DNA replication"/>
    <property type="evidence" value="ECO:0007669"/>
    <property type="project" value="TreeGrafter"/>
</dbReference>
<dbReference type="Proteomes" id="UP000192738">
    <property type="component" value="Unassembled WGS sequence"/>
</dbReference>
<keyword evidence="6 10" id="KW-0548">Nucleotidyltransferase</keyword>
<dbReference type="Gene3D" id="3.70.10.10">
    <property type="match status" value="1"/>
</dbReference>
<evidence type="ECO:0000256" key="4">
    <source>
        <dbReference type="ARBA" id="ARBA00022490"/>
    </source>
</evidence>
<evidence type="ECO:0000256" key="5">
    <source>
        <dbReference type="ARBA" id="ARBA00022679"/>
    </source>
</evidence>
<feature type="domain" description="DNA polymerase III beta sliding clamp C-terminal" evidence="13">
    <location>
        <begin position="254"/>
        <end position="374"/>
    </location>
</feature>
<dbReference type="GO" id="GO:0009360">
    <property type="term" value="C:DNA polymerase III complex"/>
    <property type="evidence" value="ECO:0007669"/>
    <property type="project" value="InterPro"/>
</dbReference>
<evidence type="ECO:0000313" key="15">
    <source>
        <dbReference type="Proteomes" id="UP000192738"/>
    </source>
</evidence>
<proteinExistence type="inferred from homology"/>
<dbReference type="GO" id="GO:0005737">
    <property type="term" value="C:cytoplasm"/>
    <property type="evidence" value="ECO:0007669"/>
    <property type="project" value="UniProtKB-SubCell"/>
</dbReference>
<evidence type="ECO:0000256" key="3">
    <source>
        <dbReference type="ARBA" id="ARBA00021035"/>
    </source>
</evidence>